<proteinExistence type="predicted"/>
<comment type="caution">
    <text evidence="1">The sequence shown here is derived from an EMBL/GenBank/DDBJ whole genome shotgun (WGS) entry which is preliminary data.</text>
</comment>
<keyword evidence="2" id="KW-1185">Reference proteome</keyword>
<reference evidence="1" key="1">
    <citation type="submission" date="2021-03" db="EMBL/GenBank/DDBJ databases">
        <title>Draft genome sequence of rust myrtle Austropuccinia psidii MF-1, a brazilian biotype.</title>
        <authorList>
            <person name="Quecine M.C."/>
            <person name="Pachon D.M.R."/>
            <person name="Bonatelli M.L."/>
            <person name="Correr F.H."/>
            <person name="Franceschini L.M."/>
            <person name="Leite T.F."/>
            <person name="Margarido G.R.A."/>
            <person name="Almeida C.A."/>
            <person name="Ferrarezi J.A."/>
            <person name="Labate C.A."/>
        </authorList>
    </citation>
    <scope>NUCLEOTIDE SEQUENCE</scope>
    <source>
        <strain evidence="1">MF-1</strain>
    </source>
</reference>
<dbReference type="AlphaFoldDB" id="A0A9Q3KZM5"/>
<feature type="non-terminal residue" evidence="1">
    <location>
        <position position="85"/>
    </location>
</feature>
<dbReference type="EMBL" id="AVOT02136252">
    <property type="protein sequence ID" value="MBW0589932.1"/>
    <property type="molecule type" value="Genomic_DNA"/>
</dbReference>
<sequence length="85" mass="9838">MRHTRQKRAMWSPDENCPDVVSKPHLSPIQAIQVPANHNPVSESEKIFTSPTWKGLTALPPHLRMKRRLFTARNAFLILLLYTLH</sequence>
<dbReference type="Proteomes" id="UP000765509">
    <property type="component" value="Unassembled WGS sequence"/>
</dbReference>
<name>A0A9Q3KZM5_9BASI</name>
<evidence type="ECO:0000313" key="2">
    <source>
        <dbReference type="Proteomes" id="UP000765509"/>
    </source>
</evidence>
<protein>
    <submittedName>
        <fullName evidence="1">Uncharacterized protein</fullName>
    </submittedName>
</protein>
<evidence type="ECO:0000313" key="1">
    <source>
        <dbReference type="EMBL" id="MBW0589932.1"/>
    </source>
</evidence>
<organism evidence="1 2">
    <name type="scientific">Austropuccinia psidii MF-1</name>
    <dbReference type="NCBI Taxonomy" id="1389203"/>
    <lineage>
        <taxon>Eukaryota</taxon>
        <taxon>Fungi</taxon>
        <taxon>Dikarya</taxon>
        <taxon>Basidiomycota</taxon>
        <taxon>Pucciniomycotina</taxon>
        <taxon>Pucciniomycetes</taxon>
        <taxon>Pucciniales</taxon>
        <taxon>Sphaerophragmiaceae</taxon>
        <taxon>Austropuccinia</taxon>
    </lineage>
</organism>
<gene>
    <name evidence="1" type="ORF">O181_129647</name>
</gene>
<accession>A0A9Q3KZM5</accession>